<dbReference type="RefSeq" id="XP_018040540.1">
    <property type="nucleotide sequence ID" value="XM_018181789.1"/>
</dbReference>
<evidence type="ECO:0000256" key="2">
    <source>
        <dbReference type="SAM" id="SignalP"/>
    </source>
</evidence>
<keyword evidence="2" id="KW-0732">Signal</keyword>
<dbReference type="EMBL" id="KV441549">
    <property type="protein sequence ID" value="OAG10175.1"/>
    <property type="molecule type" value="Genomic_DNA"/>
</dbReference>
<feature type="compositionally biased region" description="Polar residues" evidence="1">
    <location>
        <begin position="232"/>
        <end position="246"/>
    </location>
</feature>
<name>A0A177CRM2_9PLEO</name>
<sequence length="290" mass="31915">MKRLIFFFLTLIASRLLRFTTPRRLSLVEPRLPLVFAHSNQSARRDYPHLITRSLTLSISSPLTSPLPTQSSIASSPAPGTMCTFFSLTYQCGHTQTSHRCPRSTVYVHGKDGEQVPQINGCEVTHVLGGGLPDICIDCKMAEGHMPGVTTGVDKWSLWGPKEDAMAARVKMMEAGVSEISNSPIEGSMVEGTVQHVKSGFSANGRVAEGWEEQVRAVLMNQGRGQMGTPETMASSARSGSMQTEWRQGKRRVKEQDEEDDDWMWGGMKSFGGKEGRKRGKAATLRNTRA</sequence>
<feature type="region of interest" description="Disordered" evidence="1">
    <location>
        <begin position="225"/>
        <end position="290"/>
    </location>
</feature>
<feature type="signal peptide" evidence="2">
    <location>
        <begin position="1"/>
        <end position="22"/>
    </location>
</feature>
<proteinExistence type="predicted"/>
<evidence type="ECO:0000313" key="4">
    <source>
        <dbReference type="Proteomes" id="UP000077069"/>
    </source>
</evidence>
<dbReference type="Proteomes" id="UP000077069">
    <property type="component" value="Unassembled WGS sequence"/>
</dbReference>
<keyword evidence="4" id="KW-1185">Reference proteome</keyword>
<evidence type="ECO:0000313" key="3">
    <source>
        <dbReference type="EMBL" id="OAG10175.1"/>
    </source>
</evidence>
<reference evidence="3 4" key="1">
    <citation type="submission" date="2016-05" db="EMBL/GenBank/DDBJ databases">
        <title>Comparative analysis of secretome profiles of manganese(II)-oxidizing ascomycete fungi.</title>
        <authorList>
            <consortium name="DOE Joint Genome Institute"/>
            <person name="Zeiner C.A."/>
            <person name="Purvine S.O."/>
            <person name="Zink E.M."/>
            <person name="Wu S."/>
            <person name="Pasa-Tolic L."/>
            <person name="Chaput D.L."/>
            <person name="Haridas S."/>
            <person name="Grigoriev I.V."/>
            <person name="Santelli C.M."/>
            <person name="Hansel C.M."/>
        </authorList>
    </citation>
    <scope>NUCLEOTIDE SEQUENCE [LARGE SCALE GENOMIC DNA]</scope>
    <source>
        <strain evidence="3 4">AP3s5-JAC2a</strain>
    </source>
</reference>
<dbReference type="InParanoid" id="A0A177CRM2"/>
<dbReference type="OrthoDB" id="3771532at2759"/>
<gene>
    <name evidence="3" type="ORF">CC84DRAFT_1202698</name>
</gene>
<evidence type="ECO:0000256" key="1">
    <source>
        <dbReference type="SAM" id="MobiDB-lite"/>
    </source>
</evidence>
<protein>
    <submittedName>
        <fullName evidence="3">Uncharacterized protein</fullName>
    </submittedName>
</protein>
<feature type="chain" id="PRO_5008058531" evidence="2">
    <location>
        <begin position="23"/>
        <end position="290"/>
    </location>
</feature>
<organism evidence="3 4">
    <name type="scientific">Paraphaeosphaeria sporulosa</name>
    <dbReference type="NCBI Taxonomy" id="1460663"/>
    <lineage>
        <taxon>Eukaryota</taxon>
        <taxon>Fungi</taxon>
        <taxon>Dikarya</taxon>
        <taxon>Ascomycota</taxon>
        <taxon>Pezizomycotina</taxon>
        <taxon>Dothideomycetes</taxon>
        <taxon>Pleosporomycetidae</taxon>
        <taxon>Pleosporales</taxon>
        <taxon>Massarineae</taxon>
        <taxon>Didymosphaeriaceae</taxon>
        <taxon>Paraphaeosphaeria</taxon>
    </lineage>
</organism>
<dbReference type="AlphaFoldDB" id="A0A177CRM2"/>
<dbReference type="GeneID" id="28765275"/>
<accession>A0A177CRM2</accession>